<keyword evidence="3" id="KW-1185">Reference proteome</keyword>
<dbReference type="InterPro" id="IPR029044">
    <property type="entry name" value="Nucleotide-diphossugar_trans"/>
</dbReference>
<dbReference type="EMBL" id="FTOI01000008">
    <property type="protein sequence ID" value="SIS84084.1"/>
    <property type="molecule type" value="Genomic_DNA"/>
</dbReference>
<organism evidence="2 3">
    <name type="scientific">Kaistella chaponensis</name>
    <dbReference type="NCBI Taxonomy" id="713588"/>
    <lineage>
        <taxon>Bacteria</taxon>
        <taxon>Pseudomonadati</taxon>
        <taxon>Bacteroidota</taxon>
        <taxon>Flavobacteriia</taxon>
        <taxon>Flavobacteriales</taxon>
        <taxon>Weeksellaceae</taxon>
        <taxon>Chryseobacterium group</taxon>
        <taxon>Kaistella</taxon>
    </lineage>
</organism>
<dbReference type="AlphaFoldDB" id="A0A1N7MDA5"/>
<evidence type="ECO:0000313" key="3">
    <source>
        <dbReference type="Proteomes" id="UP000185839"/>
    </source>
</evidence>
<dbReference type="GO" id="GO:0016740">
    <property type="term" value="F:transferase activity"/>
    <property type="evidence" value="ECO:0007669"/>
    <property type="project" value="UniProtKB-KW"/>
</dbReference>
<dbReference type="CDD" id="cd04186">
    <property type="entry name" value="GT_2_like_c"/>
    <property type="match status" value="1"/>
</dbReference>
<evidence type="ECO:0000313" key="2">
    <source>
        <dbReference type="EMBL" id="SIS84084.1"/>
    </source>
</evidence>
<keyword evidence="2" id="KW-0808">Transferase</keyword>
<dbReference type="PANTHER" id="PTHR43179">
    <property type="entry name" value="RHAMNOSYLTRANSFERASE WBBL"/>
    <property type="match status" value="1"/>
</dbReference>
<dbReference type="Proteomes" id="UP000185839">
    <property type="component" value="Unassembled WGS sequence"/>
</dbReference>
<proteinExistence type="predicted"/>
<name>A0A1N7MDA5_9FLAO</name>
<dbReference type="PANTHER" id="PTHR43179:SF7">
    <property type="entry name" value="RHAMNOSYLTRANSFERASE WBBL"/>
    <property type="match status" value="1"/>
</dbReference>
<sequence length="307" mass="35676">MEHQKIYLIIVTYNAMKWAEKCFSSLRKSSVPVHTMVVDNGSYDGTQEFIKTHFPEVEFIQSAENLGFGKANNLGIEKAYKNGADFFYLMNQDAWIFEDSIQYLLEVYENYPKKEEIGILSPMHLDGTEEKLDVFLDKYISQNFENRMISDLYLKITKPFYEISFVNAAHWFLPKATIEKVGGFNPYFFHYGEDNEYVNRLRFHGKKILLCPESKVVHDGKQALNKVNYQQFKDLSLETKILDPTYKNGLQKELKSLQLSRVKNLLTGNFKFAKELKSKYDKIKSESSNLQEIKNKAAQAGPTFLNL</sequence>
<feature type="domain" description="Glycosyltransferase 2-like" evidence="1">
    <location>
        <begin position="8"/>
        <end position="113"/>
    </location>
</feature>
<evidence type="ECO:0000259" key="1">
    <source>
        <dbReference type="Pfam" id="PF00535"/>
    </source>
</evidence>
<gene>
    <name evidence="2" type="ORF">SAMN05421789_10887</name>
</gene>
<accession>A0A1N7MDA5</accession>
<protein>
    <submittedName>
        <fullName evidence="2">Glycosyltransferase, GT2 family</fullName>
    </submittedName>
</protein>
<dbReference type="OrthoDB" id="9771846at2"/>
<dbReference type="Gene3D" id="3.90.550.10">
    <property type="entry name" value="Spore Coat Polysaccharide Biosynthesis Protein SpsA, Chain A"/>
    <property type="match status" value="1"/>
</dbReference>
<dbReference type="STRING" id="713588.SAMN05421789_10887"/>
<dbReference type="InterPro" id="IPR001173">
    <property type="entry name" value="Glyco_trans_2-like"/>
</dbReference>
<dbReference type="RefSeq" id="WP_076387260.1">
    <property type="nucleotide sequence ID" value="NZ_FTOI01000008.1"/>
</dbReference>
<reference evidence="3" key="1">
    <citation type="submission" date="2017-01" db="EMBL/GenBank/DDBJ databases">
        <authorList>
            <person name="Varghese N."/>
            <person name="Submissions S."/>
        </authorList>
    </citation>
    <scope>NUCLEOTIDE SEQUENCE [LARGE SCALE GENOMIC DNA]</scope>
    <source>
        <strain evidence="3">DSM 23145</strain>
    </source>
</reference>
<dbReference type="Pfam" id="PF00535">
    <property type="entry name" value="Glycos_transf_2"/>
    <property type="match status" value="1"/>
</dbReference>
<dbReference type="SUPFAM" id="SSF53448">
    <property type="entry name" value="Nucleotide-diphospho-sugar transferases"/>
    <property type="match status" value="1"/>
</dbReference>